<evidence type="ECO:0000256" key="3">
    <source>
        <dbReference type="ARBA" id="ARBA00022801"/>
    </source>
</evidence>
<proteinExistence type="predicted"/>
<gene>
    <name evidence="6" type="ORF">J2Z20_001359</name>
</gene>
<dbReference type="Pfam" id="PF04794">
    <property type="entry name" value="YdjC"/>
    <property type="match status" value="1"/>
</dbReference>
<keyword evidence="2" id="KW-0479">Metal-binding</keyword>
<keyword evidence="7" id="KW-1185">Reference proteome</keyword>
<dbReference type="EC" id="3.5.1.105" evidence="6"/>
<name>A0ABS4H1U8_9BACL</name>
<keyword evidence="4" id="KW-0460">Magnesium</keyword>
<organism evidence="6 7">
    <name type="scientific">Paenibacillus sediminis</name>
    <dbReference type="NCBI Taxonomy" id="664909"/>
    <lineage>
        <taxon>Bacteria</taxon>
        <taxon>Bacillati</taxon>
        <taxon>Bacillota</taxon>
        <taxon>Bacilli</taxon>
        <taxon>Bacillales</taxon>
        <taxon>Paenibacillaceae</taxon>
        <taxon>Paenibacillus</taxon>
    </lineage>
</organism>
<dbReference type="Proteomes" id="UP001519273">
    <property type="component" value="Unassembled WGS sequence"/>
</dbReference>
<dbReference type="GO" id="GO:0036311">
    <property type="term" value="F:chitin disaccharide deacetylase activity"/>
    <property type="evidence" value="ECO:0007669"/>
    <property type="project" value="UniProtKB-EC"/>
</dbReference>
<dbReference type="RefSeq" id="WP_209846884.1">
    <property type="nucleotide sequence ID" value="NZ_CBCRVE010000002.1"/>
</dbReference>
<dbReference type="PANTHER" id="PTHR31609">
    <property type="entry name" value="YDJC DEACETYLASE FAMILY MEMBER"/>
    <property type="match status" value="1"/>
</dbReference>
<dbReference type="PANTHER" id="PTHR31609:SF1">
    <property type="entry name" value="CARBOHYDRATE DEACETYLASE"/>
    <property type="match status" value="1"/>
</dbReference>
<evidence type="ECO:0000313" key="6">
    <source>
        <dbReference type="EMBL" id="MBP1936498.1"/>
    </source>
</evidence>
<dbReference type="SUPFAM" id="SSF88713">
    <property type="entry name" value="Glycoside hydrolase/deacetylase"/>
    <property type="match status" value="1"/>
</dbReference>
<sequence>MLRALGFSNYDRLLIINADDFGITRQANRAIIDLLEKKYITSASLIAAAEFTEEAISLCNQSEHANVGVHLTLTDGYKPVSSEDEVKTLLDENGRFFGDPYFVETKADRDHVKKELSKQIEKLISLGIDPTHLDSHQGSLLGLHTGHDFMDIVFDLCEMFGLPFLFPKNIVNQPFFSKKQKESFVHIIGRAEDRKLPLIDDMISSPYELKEGESYLKYKSKMIRAIEGLTPGITQLVVHPEVIDGGKSTTAFPIKREMEYMLLQDPDVLETIRQEGIITIS</sequence>
<keyword evidence="5" id="KW-0119">Carbohydrate metabolism</keyword>
<keyword evidence="3 6" id="KW-0378">Hydrolase</keyword>
<accession>A0ABS4H1U8</accession>
<evidence type="ECO:0000256" key="1">
    <source>
        <dbReference type="ARBA" id="ARBA00001946"/>
    </source>
</evidence>
<comment type="caution">
    <text evidence="6">The sequence shown here is derived from an EMBL/GenBank/DDBJ whole genome shotgun (WGS) entry which is preliminary data.</text>
</comment>
<reference evidence="6 7" key="1">
    <citation type="submission" date="2021-03" db="EMBL/GenBank/DDBJ databases">
        <title>Genomic Encyclopedia of Type Strains, Phase IV (KMG-IV): sequencing the most valuable type-strain genomes for metagenomic binning, comparative biology and taxonomic classification.</title>
        <authorList>
            <person name="Goeker M."/>
        </authorList>
    </citation>
    <scope>NUCLEOTIDE SEQUENCE [LARGE SCALE GENOMIC DNA]</scope>
    <source>
        <strain evidence="6 7">DSM 23491</strain>
    </source>
</reference>
<dbReference type="EMBL" id="JAGGKP010000001">
    <property type="protein sequence ID" value="MBP1936498.1"/>
    <property type="molecule type" value="Genomic_DNA"/>
</dbReference>
<evidence type="ECO:0000313" key="7">
    <source>
        <dbReference type="Proteomes" id="UP001519273"/>
    </source>
</evidence>
<evidence type="ECO:0000256" key="4">
    <source>
        <dbReference type="ARBA" id="ARBA00022842"/>
    </source>
</evidence>
<dbReference type="InterPro" id="IPR011330">
    <property type="entry name" value="Glyco_hydro/deAcase_b/a-brl"/>
</dbReference>
<evidence type="ECO:0000256" key="2">
    <source>
        <dbReference type="ARBA" id="ARBA00022723"/>
    </source>
</evidence>
<evidence type="ECO:0000256" key="5">
    <source>
        <dbReference type="ARBA" id="ARBA00023277"/>
    </source>
</evidence>
<comment type="cofactor">
    <cofactor evidence="1">
        <name>Mg(2+)</name>
        <dbReference type="ChEBI" id="CHEBI:18420"/>
    </cofactor>
</comment>
<protein>
    <submittedName>
        <fullName evidence="6">Glycoside hydrolase/deacetylase ChbG (UPF0249 family)</fullName>
        <ecNumber evidence="6">3.5.1.105</ecNumber>
    </submittedName>
</protein>
<dbReference type="InterPro" id="IPR006879">
    <property type="entry name" value="YdjC-like"/>
</dbReference>
<dbReference type="Gene3D" id="3.20.20.370">
    <property type="entry name" value="Glycoside hydrolase/deacetylase"/>
    <property type="match status" value="1"/>
</dbReference>